<dbReference type="AlphaFoldDB" id="A0A4Y2BVX7"/>
<protein>
    <submittedName>
        <fullName evidence="1">Uncharacterized protein</fullName>
    </submittedName>
</protein>
<dbReference type="EMBL" id="BGPR01000120">
    <property type="protein sequence ID" value="GBL96411.1"/>
    <property type="molecule type" value="Genomic_DNA"/>
</dbReference>
<name>A0A4Y2BVX7_ARAVE</name>
<evidence type="ECO:0000313" key="2">
    <source>
        <dbReference type="Proteomes" id="UP000499080"/>
    </source>
</evidence>
<comment type="caution">
    <text evidence="1">The sequence shown here is derived from an EMBL/GenBank/DDBJ whole genome shotgun (WGS) entry which is preliminary data.</text>
</comment>
<sequence>MVVSGRLFHEHACPHAALRTQQLRQRFSGKSLTYSPQRHHLFQHLKRLPVKQHFPSDDAMQIDGCHRLAPLSGGGSLRHQ</sequence>
<proteinExistence type="predicted"/>
<accession>A0A4Y2BVX7</accession>
<dbReference type="Proteomes" id="UP000499080">
    <property type="component" value="Unassembled WGS sequence"/>
</dbReference>
<gene>
    <name evidence="1" type="ORF">AVEN_43725_1</name>
</gene>
<organism evidence="1 2">
    <name type="scientific">Araneus ventricosus</name>
    <name type="common">Orbweaver spider</name>
    <name type="synonym">Epeira ventricosa</name>
    <dbReference type="NCBI Taxonomy" id="182803"/>
    <lineage>
        <taxon>Eukaryota</taxon>
        <taxon>Metazoa</taxon>
        <taxon>Ecdysozoa</taxon>
        <taxon>Arthropoda</taxon>
        <taxon>Chelicerata</taxon>
        <taxon>Arachnida</taxon>
        <taxon>Araneae</taxon>
        <taxon>Araneomorphae</taxon>
        <taxon>Entelegynae</taxon>
        <taxon>Araneoidea</taxon>
        <taxon>Araneidae</taxon>
        <taxon>Araneus</taxon>
    </lineage>
</organism>
<reference evidence="1 2" key="1">
    <citation type="journal article" date="2019" name="Sci. Rep.">
        <title>Orb-weaving spider Araneus ventricosus genome elucidates the spidroin gene catalogue.</title>
        <authorList>
            <person name="Kono N."/>
            <person name="Nakamura H."/>
            <person name="Ohtoshi R."/>
            <person name="Moran D.A.P."/>
            <person name="Shinohara A."/>
            <person name="Yoshida Y."/>
            <person name="Fujiwara M."/>
            <person name="Mori M."/>
            <person name="Tomita M."/>
            <person name="Arakawa K."/>
        </authorList>
    </citation>
    <scope>NUCLEOTIDE SEQUENCE [LARGE SCALE GENOMIC DNA]</scope>
</reference>
<evidence type="ECO:0000313" key="1">
    <source>
        <dbReference type="EMBL" id="GBL96411.1"/>
    </source>
</evidence>
<keyword evidence="2" id="KW-1185">Reference proteome</keyword>